<dbReference type="SUPFAM" id="SSF103473">
    <property type="entry name" value="MFS general substrate transporter"/>
    <property type="match status" value="1"/>
</dbReference>
<reference evidence="10 11" key="1">
    <citation type="journal article" date="2021" name="Microbiol. Resour. Announc.">
        <title>Complete Genome Sequences of Two Rhodococcus sp. Strains with Large and Linear Chromosomes, Isolated from Apple Rhizosphere.</title>
        <authorList>
            <person name="Benning S."/>
            <person name="Brugnone N."/>
            <person name="Siani R."/>
            <person name="Kublik S."/>
            <person name="Schloter M."/>
            <person name="Rad V."/>
        </authorList>
    </citation>
    <scope>NUCLEOTIDE SEQUENCE [LARGE SCALE GENOMIC DNA]</scope>
    <source>
        <strain evidence="10 11">R79</strain>
    </source>
</reference>
<evidence type="ECO:0000256" key="8">
    <source>
        <dbReference type="SAM" id="Phobius"/>
    </source>
</evidence>
<dbReference type="InterPro" id="IPR051084">
    <property type="entry name" value="H+-coupled_symporters"/>
</dbReference>
<keyword evidence="2" id="KW-0813">Transport</keyword>
<feature type="transmembrane region" description="Helical" evidence="8">
    <location>
        <begin position="45"/>
        <end position="72"/>
    </location>
</feature>
<evidence type="ECO:0000313" key="10">
    <source>
        <dbReference type="EMBL" id="QSE92980.1"/>
    </source>
</evidence>
<dbReference type="Pfam" id="PF07690">
    <property type="entry name" value="MFS_1"/>
    <property type="match status" value="1"/>
</dbReference>
<dbReference type="Proteomes" id="UP000662986">
    <property type="component" value="Chromosome"/>
</dbReference>
<dbReference type="RefSeq" id="WP_206009435.1">
    <property type="nucleotide sequence ID" value="NZ_CP070619.1"/>
</dbReference>
<comment type="subcellular location">
    <subcellularLocation>
        <location evidence="1">Cell membrane</location>
        <topology evidence="1">Multi-pass membrane protein</topology>
    </subcellularLocation>
</comment>
<evidence type="ECO:0000256" key="6">
    <source>
        <dbReference type="ARBA" id="ARBA00022989"/>
    </source>
</evidence>
<dbReference type="EMBL" id="CP070619">
    <property type="protein sequence ID" value="QSE92980.1"/>
    <property type="molecule type" value="Genomic_DNA"/>
</dbReference>
<evidence type="ECO:0000313" key="11">
    <source>
        <dbReference type="Proteomes" id="UP000662986"/>
    </source>
</evidence>
<keyword evidence="6 8" id="KW-1133">Transmembrane helix</keyword>
<keyword evidence="4 8" id="KW-0812">Transmembrane</keyword>
<evidence type="ECO:0000256" key="7">
    <source>
        <dbReference type="ARBA" id="ARBA00023136"/>
    </source>
</evidence>
<evidence type="ECO:0000256" key="2">
    <source>
        <dbReference type="ARBA" id="ARBA00022448"/>
    </source>
</evidence>
<evidence type="ECO:0000256" key="4">
    <source>
        <dbReference type="ARBA" id="ARBA00022692"/>
    </source>
</evidence>
<dbReference type="InterPro" id="IPR011701">
    <property type="entry name" value="MFS"/>
</dbReference>
<evidence type="ECO:0000256" key="3">
    <source>
        <dbReference type="ARBA" id="ARBA00022475"/>
    </source>
</evidence>
<feature type="transmembrane region" description="Helical" evidence="8">
    <location>
        <begin position="364"/>
        <end position="388"/>
    </location>
</feature>
<keyword evidence="3" id="KW-1003">Cell membrane</keyword>
<name>A0A974ZWJ8_9NOCA</name>
<sequence>MKAVSGRRRIAGAAIGNFAELYDYFVYGFSAPVLAFHFFPQANPAAALMGTFAVFAIAFFMRPVGGLVFGYLGDRMGRINVLAITVLLMGVATMAIGLLPTYTSVGLLAPALLLLCRLAQGFSHGGESSGSYSYTIESAPDGQRARWVSIVACFAFLPAAITGILILGLRAAVGDDAYENWAWRLPFILGGVLAAVGLWLRRRLDDPEEFTEAAREKPMQNPIRSAVSANLKSIVIVTLLVSVQAVAAYLILGYMYTFLVKVAGLGNTVALLSNAVAIVAMAFLMPVFGVVADRMGRKPVLFAGAAWLAVTSYPAFKLAASGTVAGAYGGQLLIAVGVALFASAGFTVMLELFPTAVRYTGHAIAYNIGNAIFGGTAPLIATALVSGLGTPLAPAYYVIAIAVFGLLVIIFTPETKDTELRSSLGARRSRTEVQVPETVVKSQMGT</sequence>
<feature type="domain" description="Major facilitator superfamily (MFS) profile" evidence="9">
    <location>
        <begin position="9"/>
        <end position="416"/>
    </location>
</feature>
<dbReference type="PROSITE" id="PS50850">
    <property type="entry name" value="MFS"/>
    <property type="match status" value="1"/>
</dbReference>
<evidence type="ECO:0000256" key="5">
    <source>
        <dbReference type="ARBA" id="ARBA00022847"/>
    </source>
</evidence>
<feature type="transmembrane region" description="Helical" evidence="8">
    <location>
        <begin position="21"/>
        <end position="39"/>
    </location>
</feature>
<evidence type="ECO:0000256" key="1">
    <source>
        <dbReference type="ARBA" id="ARBA00004651"/>
    </source>
</evidence>
<proteinExistence type="predicted"/>
<dbReference type="InterPro" id="IPR036259">
    <property type="entry name" value="MFS_trans_sf"/>
</dbReference>
<evidence type="ECO:0000259" key="9">
    <source>
        <dbReference type="PROSITE" id="PS50850"/>
    </source>
</evidence>
<keyword evidence="11" id="KW-1185">Reference proteome</keyword>
<gene>
    <name evidence="10" type="ORF">JWS13_32510</name>
</gene>
<dbReference type="PANTHER" id="PTHR43528">
    <property type="entry name" value="ALPHA-KETOGLUTARATE PERMEASE"/>
    <property type="match status" value="1"/>
</dbReference>
<keyword evidence="7 8" id="KW-0472">Membrane</keyword>
<reference evidence="10 11" key="2">
    <citation type="journal article" date="2022" name="Arch. Microbiol.">
        <title>Rhodococcus pseudokoreensis sp. nov. isolated from the rhizosphere of young M26 apple rootstocks.</title>
        <authorList>
            <person name="Kampfer P."/>
            <person name="Glaeser S.P."/>
            <person name="Blom J."/>
            <person name="Wolf J."/>
            <person name="Benning S."/>
            <person name="Schloter M."/>
            <person name="Neumann-Schaal M."/>
        </authorList>
    </citation>
    <scope>NUCLEOTIDE SEQUENCE [LARGE SCALE GENOMIC DNA]</scope>
    <source>
        <strain evidence="10 11">R79</strain>
    </source>
</reference>
<feature type="transmembrane region" description="Helical" evidence="8">
    <location>
        <begin position="328"/>
        <end position="352"/>
    </location>
</feature>
<feature type="transmembrane region" description="Helical" evidence="8">
    <location>
        <begin position="299"/>
        <end position="316"/>
    </location>
</feature>
<feature type="transmembrane region" description="Helical" evidence="8">
    <location>
        <begin position="394"/>
        <end position="412"/>
    </location>
</feature>
<dbReference type="InterPro" id="IPR020846">
    <property type="entry name" value="MFS_dom"/>
</dbReference>
<accession>A0A974ZWJ8</accession>
<feature type="transmembrane region" description="Helical" evidence="8">
    <location>
        <begin position="79"/>
        <end position="99"/>
    </location>
</feature>
<feature type="transmembrane region" description="Helical" evidence="8">
    <location>
        <begin position="234"/>
        <end position="257"/>
    </location>
</feature>
<dbReference type="PANTHER" id="PTHR43528:SF1">
    <property type="entry name" value="ALPHA-KETOGLUTARATE PERMEASE"/>
    <property type="match status" value="1"/>
</dbReference>
<protein>
    <submittedName>
        <fullName evidence="10">MFS transporter</fullName>
    </submittedName>
</protein>
<dbReference type="Gene3D" id="1.20.1250.20">
    <property type="entry name" value="MFS general substrate transporter like domains"/>
    <property type="match status" value="1"/>
</dbReference>
<feature type="transmembrane region" description="Helical" evidence="8">
    <location>
        <begin position="269"/>
        <end position="292"/>
    </location>
</feature>
<feature type="transmembrane region" description="Helical" evidence="8">
    <location>
        <begin position="147"/>
        <end position="169"/>
    </location>
</feature>
<keyword evidence="5" id="KW-0769">Symport</keyword>
<organism evidence="10 11">
    <name type="scientific">Rhodococcus pseudokoreensis</name>
    <dbReference type="NCBI Taxonomy" id="2811421"/>
    <lineage>
        <taxon>Bacteria</taxon>
        <taxon>Bacillati</taxon>
        <taxon>Actinomycetota</taxon>
        <taxon>Actinomycetes</taxon>
        <taxon>Mycobacteriales</taxon>
        <taxon>Nocardiaceae</taxon>
        <taxon>Rhodococcus</taxon>
    </lineage>
</organism>